<comment type="caution">
    <text evidence="2">The sequence shown here is derived from an EMBL/GenBank/DDBJ whole genome shotgun (WGS) entry which is preliminary data.</text>
</comment>
<proteinExistence type="predicted"/>
<accession>A0A8J6XQR9</accession>
<gene>
    <name evidence="2" type="ORF">ICL16_27345</name>
</gene>
<evidence type="ECO:0000313" key="2">
    <source>
        <dbReference type="EMBL" id="MBD2775671.1"/>
    </source>
</evidence>
<dbReference type="RefSeq" id="WP_190834411.1">
    <property type="nucleotide sequence ID" value="NZ_CAWPPI010000084.1"/>
</dbReference>
<evidence type="ECO:0000313" key="3">
    <source>
        <dbReference type="Proteomes" id="UP000629098"/>
    </source>
</evidence>
<keyword evidence="1" id="KW-0732">Signal</keyword>
<feature type="signal peptide" evidence="1">
    <location>
        <begin position="1"/>
        <end position="31"/>
    </location>
</feature>
<organism evidence="2 3">
    <name type="scientific">Iningainema tapete BLCC-T55</name>
    <dbReference type="NCBI Taxonomy" id="2748662"/>
    <lineage>
        <taxon>Bacteria</taxon>
        <taxon>Bacillati</taxon>
        <taxon>Cyanobacteriota</taxon>
        <taxon>Cyanophyceae</taxon>
        <taxon>Nostocales</taxon>
        <taxon>Scytonemataceae</taxon>
        <taxon>Iningainema tapete</taxon>
    </lineage>
</organism>
<evidence type="ECO:0000256" key="1">
    <source>
        <dbReference type="SAM" id="SignalP"/>
    </source>
</evidence>
<dbReference type="EMBL" id="JACXAE010000084">
    <property type="protein sequence ID" value="MBD2775671.1"/>
    <property type="molecule type" value="Genomic_DNA"/>
</dbReference>
<reference evidence="2" key="1">
    <citation type="submission" date="2020-09" db="EMBL/GenBank/DDBJ databases">
        <title>Iningainema tapete sp. nov. (Scytonemataceae, Cyanobacteria) from greenhouses in central Florida (USA) produces two types of nodularin with biosynthetic potential for microcystin-LR and anabaenopeptins.</title>
        <authorList>
            <person name="Berthold D.E."/>
            <person name="Lefler F.W."/>
            <person name="Huang I.-S."/>
            <person name="Abdulla H."/>
            <person name="Zimba P.V."/>
            <person name="Laughinghouse H.D. IV."/>
        </authorList>
    </citation>
    <scope>NUCLEOTIDE SEQUENCE</scope>
    <source>
        <strain evidence="2">BLCCT55</strain>
    </source>
</reference>
<feature type="chain" id="PRO_5035313951" evidence="1">
    <location>
        <begin position="32"/>
        <end position="119"/>
    </location>
</feature>
<sequence length="119" mass="13044">MNKKLKLALLASPTVFASLMSVIGVVNPAHATPPVIRMKDGQACIRHPHISYKQFVCTRTTQTNQASSKVYTTQQSDKNVAMLNFSAEESDKAIALFGCDCPYCMNAFRALQGGQPMVY</sequence>
<protein>
    <submittedName>
        <fullName evidence="2">Uncharacterized protein</fullName>
    </submittedName>
</protein>
<dbReference type="Proteomes" id="UP000629098">
    <property type="component" value="Unassembled WGS sequence"/>
</dbReference>
<name>A0A8J6XQR9_9CYAN</name>
<dbReference type="AlphaFoldDB" id="A0A8J6XQR9"/>
<keyword evidence="3" id="KW-1185">Reference proteome</keyword>